<dbReference type="PANTHER" id="PTHR33392">
    <property type="entry name" value="POLYISOPRENYL-TEICHOIC ACID--PEPTIDOGLYCAN TEICHOIC ACID TRANSFERASE TAGU"/>
    <property type="match status" value="1"/>
</dbReference>
<dbReference type="PANTHER" id="PTHR33392:SF10">
    <property type="entry name" value="POLYISOPRENYL-TEICHOIC ACID--PEPTIDOGLYCAN TEICHOIC ACID TRANSFERASE TAGV"/>
    <property type="match status" value="1"/>
</dbReference>
<dbReference type="Proteomes" id="UP001596500">
    <property type="component" value="Unassembled WGS sequence"/>
</dbReference>
<comment type="caution">
    <text evidence="3">The sequence shown here is derived from an EMBL/GenBank/DDBJ whole genome shotgun (WGS) entry which is preliminary data.</text>
</comment>
<name>A0ABW2RGJ3_9BACL</name>
<dbReference type="Gene3D" id="3.40.630.190">
    <property type="entry name" value="LCP protein"/>
    <property type="match status" value="1"/>
</dbReference>
<evidence type="ECO:0000256" key="1">
    <source>
        <dbReference type="ARBA" id="ARBA00006068"/>
    </source>
</evidence>
<evidence type="ECO:0000313" key="3">
    <source>
        <dbReference type="EMBL" id="MFC7440020.1"/>
    </source>
</evidence>
<dbReference type="RefSeq" id="WP_379863231.1">
    <property type="nucleotide sequence ID" value="NZ_JBHTBW010000006.1"/>
</dbReference>
<evidence type="ECO:0000313" key="4">
    <source>
        <dbReference type="Proteomes" id="UP001596500"/>
    </source>
</evidence>
<gene>
    <name evidence="3" type="ORF">ACFQNG_02420</name>
</gene>
<keyword evidence="4" id="KW-1185">Reference proteome</keyword>
<comment type="similarity">
    <text evidence="1">Belongs to the LytR/CpsA/Psr (LCP) family.</text>
</comment>
<dbReference type="EMBL" id="JBHTBW010000006">
    <property type="protein sequence ID" value="MFC7440020.1"/>
    <property type="molecule type" value="Genomic_DNA"/>
</dbReference>
<accession>A0ABW2RGJ3</accession>
<reference evidence="4" key="1">
    <citation type="journal article" date="2019" name="Int. J. Syst. Evol. Microbiol.">
        <title>The Global Catalogue of Microorganisms (GCM) 10K type strain sequencing project: providing services to taxonomists for standard genome sequencing and annotation.</title>
        <authorList>
            <consortium name="The Broad Institute Genomics Platform"/>
            <consortium name="The Broad Institute Genome Sequencing Center for Infectious Disease"/>
            <person name="Wu L."/>
            <person name="Ma J."/>
        </authorList>
    </citation>
    <scope>NUCLEOTIDE SEQUENCE [LARGE SCALE GENOMIC DNA]</scope>
    <source>
        <strain evidence="4">CGMCC 1.12942</strain>
    </source>
</reference>
<sequence length="345" mass="38738">MEKVDRNRIDRVKKKRRKKGLKRLCLLFTLLVLGCGLYFGSQLWGALADSSHRLDQSKLREEEVKIKEDPFTVLLIGTDQRTTNPNDFRSDVLMLAAINPKTKSAKLISIPRDTYVTIPNSGGVKTRINAAPHYGRQSGVGVVENTREVVQNLLHVPVDYYAMINFQGFEGIVDSLGGVDVTVKQSFSQAMIGGGRAYFQPGPMHLNGKQTLAYVRKRKGVAGGDFARNERQQEVVGLLLNKMVRFDNIGKFSEITETLGKNFQHGFQVDEIPALVKVYQDIPKENVQSIQVKVVDIKVGKADMLQIPQAEKDRIRKILQQQLEYTPNENLIDKTDDVPQSNATN</sequence>
<organism evidence="3 4">
    <name type="scientific">Laceyella putida</name>
    <dbReference type="NCBI Taxonomy" id="110101"/>
    <lineage>
        <taxon>Bacteria</taxon>
        <taxon>Bacillati</taxon>
        <taxon>Bacillota</taxon>
        <taxon>Bacilli</taxon>
        <taxon>Bacillales</taxon>
        <taxon>Thermoactinomycetaceae</taxon>
        <taxon>Laceyella</taxon>
    </lineage>
</organism>
<proteinExistence type="inferred from homology"/>
<feature type="domain" description="Cell envelope-related transcriptional attenuator" evidence="2">
    <location>
        <begin position="89"/>
        <end position="244"/>
    </location>
</feature>
<dbReference type="PROSITE" id="PS51257">
    <property type="entry name" value="PROKAR_LIPOPROTEIN"/>
    <property type="match status" value="1"/>
</dbReference>
<dbReference type="NCBIfam" id="TIGR00350">
    <property type="entry name" value="lytR_cpsA_psr"/>
    <property type="match status" value="1"/>
</dbReference>
<dbReference type="InterPro" id="IPR004474">
    <property type="entry name" value="LytR_CpsA_psr"/>
</dbReference>
<dbReference type="InterPro" id="IPR050922">
    <property type="entry name" value="LytR/CpsA/Psr_CW_biosynth"/>
</dbReference>
<dbReference type="Pfam" id="PF03816">
    <property type="entry name" value="LytR_cpsA_psr"/>
    <property type="match status" value="1"/>
</dbReference>
<evidence type="ECO:0000259" key="2">
    <source>
        <dbReference type="Pfam" id="PF03816"/>
    </source>
</evidence>
<protein>
    <submittedName>
        <fullName evidence="3">LCP family protein</fullName>
    </submittedName>
</protein>